<gene>
    <name evidence="1" type="ORF">JTE90_016198</name>
</gene>
<dbReference type="EMBL" id="JAFNEN010002830">
    <property type="protein sequence ID" value="KAG8172317.1"/>
    <property type="molecule type" value="Genomic_DNA"/>
</dbReference>
<comment type="caution">
    <text evidence="1">The sequence shown here is derived from an EMBL/GenBank/DDBJ whole genome shotgun (WGS) entry which is preliminary data.</text>
</comment>
<accession>A0AAV6TK50</accession>
<evidence type="ECO:0000313" key="2">
    <source>
        <dbReference type="Proteomes" id="UP000827092"/>
    </source>
</evidence>
<dbReference type="AlphaFoldDB" id="A0AAV6TK50"/>
<evidence type="ECO:0000313" key="1">
    <source>
        <dbReference type="EMBL" id="KAG8172317.1"/>
    </source>
</evidence>
<reference evidence="1 2" key="1">
    <citation type="journal article" date="2022" name="Nat. Ecol. Evol.">
        <title>A masculinizing supergene underlies an exaggerated male reproductive morph in a spider.</title>
        <authorList>
            <person name="Hendrickx F."/>
            <person name="De Corte Z."/>
            <person name="Sonet G."/>
            <person name="Van Belleghem S.M."/>
            <person name="Kostlbacher S."/>
            <person name="Vangestel C."/>
        </authorList>
    </citation>
    <scope>NUCLEOTIDE SEQUENCE [LARGE SCALE GENOMIC DNA]</scope>
    <source>
        <strain evidence="1">W744_W776</strain>
    </source>
</reference>
<organism evidence="1 2">
    <name type="scientific">Oedothorax gibbosus</name>
    <dbReference type="NCBI Taxonomy" id="931172"/>
    <lineage>
        <taxon>Eukaryota</taxon>
        <taxon>Metazoa</taxon>
        <taxon>Ecdysozoa</taxon>
        <taxon>Arthropoda</taxon>
        <taxon>Chelicerata</taxon>
        <taxon>Arachnida</taxon>
        <taxon>Araneae</taxon>
        <taxon>Araneomorphae</taxon>
        <taxon>Entelegynae</taxon>
        <taxon>Araneoidea</taxon>
        <taxon>Linyphiidae</taxon>
        <taxon>Erigoninae</taxon>
        <taxon>Oedothorax</taxon>
    </lineage>
</organism>
<name>A0AAV6TK50_9ARAC</name>
<keyword evidence="2" id="KW-1185">Reference proteome</keyword>
<protein>
    <submittedName>
        <fullName evidence="1">Uncharacterized protein</fullName>
    </submittedName>
</protein>
<proteinExistence type="predicted"/>
<dbReference type="Proteomes" id="UP000827092">
    <property type="component" value="Unassembled WGS sequence"/>
</dbReference>
<sequence>MTTCQENQNKHRLRHQYIMGKKLKDHGRAFISTSQGPLHGSSFFWLWTDSKWLEVLHVPSMSANCTIKRLRSLLQLMDYPRP</sequence>